<evidence type="ECO:0000313" key="1">
    <source>
        <dbReference type="EMBL" id="RCH88750.1"/>
    </source>
</evidence>
<sequence length="62" mass="6835">MSRLIMSTEKALFKLKFPDTSAENETPPAVAISLARSTLLTSSREQLLQSEGSPFPLPHFCL</sequence>
<organism evidence="1 2">
    <name type="scientific">Rhizopus azygosporus</name>
    <name type="common">Rhizopus microsporus var. azygosporus</name>
    <dbReference type="NCBI Taxonomy" id="86630"/>
    <lineage>
        <taxon>Eukaryota</taxon>
        <taxon>Fungi</taxon>
        <taxon>Fungi incertae sedis</taxon>
        <taxon>Mucoromycota</taxon>
        <taxon>Mucoromycotina</taxon>
        <taxon>Mucoromycetes</taxon>
        <taxon>Mucorales</taxon>
        <taxon>Mucorineae</taxon>
        <taxon>Rhizopodaceae</taxon>
        <taxon>Rhizopus</taxon>
    </lineage>
</organism>
<gene>
    <name evidence="1" type="ORF">CU097_011654</name>
</gene>
<protein>
    <submittedName>
        <fullName evidence="1">Uncharacterized protein</fullName>
    </submittedName>
</protein>
<dbReference type="Proteomes" id="UP000252139">
    <property type="component" value="Unassembled WGS sequence"/>
</dbReference>
<comment type="caution">
    <text evidence="1">The sequence shown here is derived from an EMBL/GenBank/DDBJ whole genome shotgun (WGS) entry which is preliminary data.</text>
</comment>
<dbReference type="EMBL" id="PJQL01001414">
    <property type="protein sequence ID" value="RCH88750.1"/>
    <property type="molecule type" value="Genomic_DNA"/>
</dbReference>
<proteinExistence type="predicted"/>
<dbReference type="AlphaFoldDB" id="A0A367JFP8"/>
<reference evidence="1 2" key="1">
    <citation type="journal article" date="2018" name="G3 (Bethesda)">
        <title>Phylogenetic and Phylogenomic Definition of Rhizopus Species.</title>
        <authorList>
            <person name="Gryganskyi A.P."/>
            <person name="Golan J."/>
            <person name="Dolatabadi S."/>
            <person name="Mondo S."/>
            <person name="Robb S."/>
            <person name="Idnurm A."/>
            <person name="Muszewska A."/>
            <person name="Steczkiewicz K."/>
            <person name="Masonjones S."/>
            <person name="Liao H.L."/>
            <person name="Gajdeczka M.T."/>
            <person name="Anike F."/>
            <person name="Vuek A."/>
            <person name="Anishchenko I.M."/>
            <person name="Voigt K."/>
            <person name="de Hoog G.S."/>
            <person name="Smith M.E."/>
            <person name="Heitman J."/>
            <person name="Vilgalys R."/>
            <person name="Stajich J.E."/>
        </authorList>
    </citation>
    <scope>NUCLEOTIDE SEQUENCE [LARGE SCALE GENOMIC DNA]</scope>
    <source>
        <strain evidence="1 2">CBS 357.93</strain>
    </source>
</reference>
<accession>A0A367JFP8</accession>
<evidence type="ECO:0000313" key="2">
    <source>
        <dbReference type="Proteomes" id="UP000252139"/>
    </source>
</evidence>
<name>A0A367JFP8_RHIAZ</name>
<keyword evidence="2" id="KW-1185">Reference proteome</keyword>
<dbReference type="OrthoDB" id="2214613at2759"/>